<accession>A0AA36XJJ0</accession>
<reference evidence="1 2" key="1">
    <citation type="submission" date="2011-05" db="EMBL/GenBank/DDBJ databases">
        <authorList>
            <person name="Muzny D."/>
            <person name="Qin X."/>
            <person name="Deng J."/>
            <person name="Jiang H."/>
            <person name="Liu Y."/>
            <person name="Qu J."/>
            <person name="Song X.-Z."/>
            <person name="Zhang L."/>
            <person name="Thornton R."/>
            <person name="Coyle M."/>
            <person name="Francisco L."/>
            <person name="Jackson L."/>
            <person name="Javaid M."/>
            <person name="Korchina V."/>
            <person name="Kovar C."/>
            <person name="Mata R."/>
            <person name="Mathew T."/>
            <person name="Ngo R."/>
            <person name="Nguyen L."/>
            <person name="Nguyen N."/>
            <person name="Okwuonu G."/>
            <person name="Ongeri F."/>
            <person name="Pham C."/>
            <person name="Simmons D."/>
            <person name="Wilczek-Boney K."/>
            <person name="Hale W."/>
            <person name="Jakkamsetti A."/>
            <person name="Pham P."/>
            <person name="Ruth R."/>
            <person name="San Lucas F."/>
            <person name="Warren J."/>
            <person name="Zhang J."/>
            <person name="Zhao Z."/>
            <person name="Zhou C."/>
            <person name="Zhu D."/>
            <person name="Lee S."/>
            <person name="Bess C."/>
            <person name="Blankenburg K."/>
            <person name="Forbes L."/>
            <person name="Fu Q."/>
            <person name="Gubbala S."/>
            <person name="Hirani K."/>
            <person name="Jayaseelan J.C."/>
            <person name="Lara F."/>
            <person name="Munidasa M."/>
            <person name="Palculict T."/>
            <person name="Patil S."/>
            <person name="Pu L.-L."/>
            <person name="Saada N."/>
            <person name="Tang L."/>
            <person name="Weissenberger G."/>
            <person name="Zhu Y."/>
            <person name="Hemphill L."/>
            <person name="Shang Y."/>
            <person name="Youmans B."/>
            <person name="Ayvaz T."/>
            <person name="Ross M."/>
            <person name="Santibanez J."/>
            <person name="Aqrawi P."/>
            <person name="Gross S."/>
            <person name="Joshi V."/>
            <person name="Fowler G."/>
            <person name="Nazareth L."/>
            <person name="Reid J."/>
            <person name="Worley K."/>
            <person name="Petrosino J."/>
            <person name="Highlander S."/>
            <person name="Gibbs R."/>
        </authorList>
    </citation>
    <scope>NUCLEOTIDE SEQUENCE [LARGE SCALE GENOMIC DNA]</scope>
    <source>
        <strain evidence="1 2">ATCC 33926</strain>
    </source>
</reference>
<name>A0AA36XJJ0_9NEIS</name>
<evidence type="ECO:0000313" key="1">
    <source>
        <dbReference type="EMBL" id="EGQ75827.1"/>
    </source>
</evidence>
<dbReference type="AlphaFoldDB" id="A0AA36XJJ0"/>
<comment type="caution">
    <text evidence="1">The sequence shown here is derived from an EMBL/GenBank/DDBJ whole genome shotgun (WGS) entry which is preliminary data.</text>
</comment>
<dbReference type="EMBL" id="AFQE01000111">
    <property type="protein sequence ID" value="EGQ75827.1"/>
    <property type="molecule type" value="Genomic_DNA"/>
</dbReference>
<sequence>MPVGGKNKGRLKNSVTGFSDDLGWVLGFNNRVRAYRTHPTPDVQFQ</sequence>
<dbReference type="Proteomes" id="UP000004982">
    <property type="component" value="Unassembled WGS sequence"/>
</dbReference>
<gene>
    <name evidence="1" type="ORF">HMPREF9418_2239</name>
</gene>
<organism evidence="1 2">
    <name type="scientific">Neisseria macacae ATCC 33926</name>
    <dbReference type="NCBI Taxonomy" id="997348"/>
    <lineage>
        <taxon>Bacteria</taxon>
        <taxon>Pseudomonadati</taxon>
        <taxon>Pseudomonadota</taxon>
        <taxon>Betaproteobacteria</taxon>
        <taxon>Neisseriales</taxon>
        <taxon>Neisseriaceae</taxon>
        <taxon>Neisseria</taxon>
    </lineage>
</organism>
<evidence type="ECO:0000313" key="2">
    <source>
        <dbReference type="Proteomes" id="UP000004982"/>
    </source>
</evidence>
<protein>
    <submittedName>
        <fullName evidence="1">Uncharacterized protein</fullName>
    </submittedName>
</protein>
<proteinExistence type="predicted"/>